<evidence type="ECO:0000256" key="8">
    <source>
        <dbReference type="ARBA" id="ARBA00048679"/>
    </source>
</evidence>
<organism evidence="11 12">
    <name type="scientific">Cyclotella atomus</name>
    <dbReference type="NCBI Taxonomy" id="382360"/>
    <lineage>
        <taxon>Eukaryota</taxon>
        <taxon>Sar</taxon>
        <taxon>Stramenopiles</taxon>
        <taxon>Ochrophyta</taxon>
        <taxon>Bacillariophyta</taxon>
        <taxon>Coscinodiscophyceae</taxon>
        <taxon>Thalassiosirophycidae</taxon>
        <taxon>Stephanodiscales</taxon>
        <taxon>Stephanodiscaceae</taxon>
        <taxon>Cyclotella</taxon>
    </lineage>
</organism>
<feature type="compositionally biased region" description="Polar residues" evidence="9">
    <location>
        <begin position="661"/>
        <end position="675"/>
    </location>
</feature>
<evidence type="ECO:0000259" key="10">
    <source>
        <dbReference type="PROSITE" id="PS50011"/>
    </source>
</evidence>
<dbReference type="PROSITE" id="PS50011">
    <property type="entry name" value="PROTEIN_KINASE_DOM"/>
    <property type="match status" value="1"/>
</dbReference>
<feature type="region of interest" description="Disordered" evidence="9">
    <location>
        <begin position="806"/>
        <end position="866"/>
    </location>
</feature>
<dbReference type="InterPro" id="IPR050588">
    <property type="entry name" value="WNK_Ser-Thr_kinase"/>
</dbReference>
<dbReference type="CDD" id="cd13983">
    <property type="entry name" value="STKc_WNK"/>
    <property type="match status" value="1"/>
</dbReference>
<dbReference type="FunFam" id="3.30.200.20:FF:000075">
    <property type="entry name" value="Probable serine/threonine-protein kinase WNK1"/>
    <property type="match status" value="1"/>
</dbReference>
<keyword evidence="5" id="KW-0418">Kinase</keyword>
<dbReference type="InterPro" id="IPR008271">
    <property type="entry name" value="Ser/Thr_kinase_AS"/>
</dbReference>
<comment type="caution">
    <text evidence="11">The sequence shown here is derived from an EMBL/GenBank/DDBJ whole genome shotgun (WGS) entry which is preliminary data.</text>
</comment>
<evidence type="ECO:0000256" key="3">
    <source>
        <dbReference type="ARBA" id="ARBA00022679"/>
    </source>
</evidence>
<keyword evidence="6" id="KW-0067">ATP-binding</keyword>
<dbReference type="FunFam" id="1.10.510.10:FF:001565">
    <property type="entry name" value="WNK protein kinase"/>
    <property type="match status" value="1"/>
</dbReference>
<feature type="region of interest" description="Disordered" evidence="9">
    <location>
        <begin position="652"/>
        <end position="679"/>
    </location>
</feature>
<evidence type="ECO:0000256" key="6">
    <source>
        <dbReference type="ARBA" id="ARBA00022840"/>
    </source>
</evidence>
<dbReference type="SMART" id="SM00220">
    <property type="entry name" value="S_TKc"/>
    <property type="match status" value="1"/>
</dbReference>
<feature type="compositionally biased region" description="Low complexity" evidence="9">
    <location>
        <begin position="806"/>
        <end position="825"/>
    </location>
</feature>
<feature type="region of interest" description="Disordered" evidence="9">
    <location>
        <begin position="124"/>
        <end position="243"/>
    </location>
</feature>
<feature type="domain" description="Protein kinase" evidence="10">
    <location>
        <begin position="263"/>
        <end position="522"/>
    </location>
</feature>
<dbReference type="Gene3D" id="1.10.510.10">
    <property type="entry name" value="Transferase(Phosphotransferase) domain 1"/>
    <property type="match status" value="1"/>
</dbReference>
<reference evidence="11 12" key="1">
    <citation type="submission" date="2024-10" db="EMBL/GenBank/DDBJ databases">
        <title>Updated reference genomes for cyclostephanoid diatoms.</title>
        <authorList>
            <person name="Roberts W.R."/>
            <person name="Alverson A.J."/>
        </authorList>
    </citation>
    <scope>NUCLEOTIDE SEQUENCE [LARGE SCALE GENOMIC DNA]</scope>
    <source>
        <strain evidence="11 12">AJA010-31</strain>
    </source>
</reference>
<keyword evidence="12" id="KW-1185">Reference proteome</keyword>
<evidence type="ECO:0000256" key="5">
    <source>
        <dbReference type="ARBA" id="ARBA00022777"/>
    </source>
</evidence>
<gene>
    <name evidence="11" type="ORF">ACHAWO_004928</name>
</gene>
<feature type="region of interest" description="Disordered" evidence="9">
    <location>
        <begin position="1052"/>
        <end position="1076"/>
    </location>
</feature>
<protein>
    <recommendedName>
        <fullName evidence="1">non-specific serine/threonine protein kinase</fullName>
        <ecNumber evidence="1">2.7.11.1</ecNumber>
    </recommendedName>
</protein>
<dbReference type="InterPro" id="IPR000719">
    <property type="entry name" value="Prot_kinase_dom"/>
</dbReference>
<feature type="region of interest" description="Disordered" evidence="9">
    <location>
        <begin position="978"/>
        <end position="1016"/>
    </location>
</feature>
<feature type="compositionally biased region" description="Polar residues" evidence="9">
    <location>
        <begin position="1006"/>
        <end position="1016"/>
    </location>
</feature>
<dbReference type="EMBL" id="JALLPJ020000929">
    <property type="protein sequence ID" value="KAL3779539.1"/>
    <property type="molecule type" value="Genomic_DNA"/>
</dbReference>
<feature type="compositionally biased region" description="Basic and acidic residues" evidence="9">
    <location>
        <begin position="182"/>
        <end position="191"/>
    </location>
</feature>
<keyword evidence="3" id="KW-0808">Transferase</keyword>
<comment type="catalytic activity">
    <reaction evidence="7">
        <text>L-threonyl-[protein] + ATP = O-phospho-L-threonyl-[protein] + ADP + H(+)</text>
        <dbReference type="Rhea" id="RHEA:46608"/>
        <dbReference type="Rhea" id="RHEA-COMP:11060"/>
        <dbReference type="Rhea" id="RHEA-COMP:11605"/>
        <dbReference type="ChEBI" id="CHEBI:15378"/>
        <dbReference type="ChEBI" id="CHEBI:30013"/>
        <dbReference type="ChEBI" id="CHEBI:30616"/>
        <dbReference type="ChEBI" id="CHEBI:61977"/>
        <dbReference type="ChEBI" id="CHEBI:456216"/>
        <dbReference type="EC" id="2.7.11.1"/>
    </reaction>
</comment>
<evidence type="ECO:0000313" key="12">
    <source>
        <dbReference type="Proteomes" id="UP001530400"/>
    </source>
</evidence>
<evidence type="ECO:0000256" key="7">
    <source>
        <dbReference type="ARBA" id="ARBA00047899"/>
    </source>
</evidence>
<keyword evidence="4" id="KW-0547">Nucleotide-binding</keyword>
<dbReference type="GO" id="GO:0004674">
    <property type="term" value="F:protein serine/threonine kinase activity"/>
    <property type="evidence" value="ECO:0007669"/>
    <property type="project" value="UniProtKB-KW"/>
</dbReference>
<feature type="region of interest" description="Disordered" evidence="9">
    <location>
        <begin position="584"/>
        <end position="637"/>
    </location>
</feature>
<feature type="compositionally biased region" description="Low complexity" evidence="9">
    <location>
        <begin position="1252"/>
        <end position="1261"/>
    </location>
</feature>
<dbReference type="Proteomes" id="UP001530400">
    <property type="component" value="Unassembled WGS sequence"/>
</dbReference>
<evidence type="ECO:0000313" key="11">
    <source>
        <dbReference type="EMBL" id="KAL3779539.1"/>
    </source>
</evidence>
<feature type="compositionally biased region" description="Polar residues" evidence="9">
    <location>
        <begin position="35"/>
        <end position="45"/>
    </location>
</feature>
<dbReference type="EC" id="2.7.11.1" evidence="1"/>
<feature type="compositionally biased region" description="Basic and acidic residues" evidence="9">
    <location>
        <begin position="605"/>
        <end position="614"/>
    </location>
</feature>
<sequence>MNNGEIEAEPPAVVGDENSSSTEIDSRGVIASMNGMKSENLSNDAGVSKADLPADNLTGEVGQQPASLEGKQSEAMKVPVGQISNGDLVDDSPSLDHCGIRGDSDVKAADPQFAAESHASVLVNSIGSNGGDEVVDSTICSDEKSDDGLGEPKIDVSEKKLPLSPSLLKRAYSMPETSANKDPNEIDRGRASDVSQVRLPSASMSTTPTKHEQQKSQQQQQQQQQEIQQPNSQSSEDDDNSVNLPQTLQQSAIVEKSPAERYIRFKEKLGSGAYKDVYRAYDTIEGIEVAWNVVKLLGVPKAERVRIVNEVRLLERLHHPNIISFHGSWVNRETERVIFVTEILSSGTLKSFVSKVQLVRWKIFKRWAIQILKGLEYLHSQDPPIIHRDLKCDNIFINGTSGDLRIGDFGLSTAISKKNQPLSVLGTPEFMAPELYDESYDEKVDIYAFGMLLLEIATNQVPYHECSNPAQIYKKVISGIAPASLRRVKSDNAREFILLCLGIGKDASSRPSATELLAHPFLAKHPNDESTIEVEPAIEDMVIDETAPLEARPGSMRSGKGVSLTISDTASEFSVDRAGEQLNSKYSQSIDGHEIPSKGASSRPVEQEATRDESTVSSKQSEIAGGEADDHFGEMPENEANMKPVKVMMGRGKALDDDSEPPTQQLGETSLSQHPTPVPPITVLAPAPIQVYTNMTRSISEADNSSMGSVPQYKVSSVPNPANPSPNEAAINLALTLPDENQTTVEFEFDLVNDDPVQVAKEMVMELDEVPNDAVLDISEAISGVARHARQQNFLQQQQQHHFLIPSSQGMPPQQQQQQQQQQQPGIGGQQNIMNNTGYPGISYQTPGAPILQPQLGVGGDMNTSYPQRQAQNLQYQTPSGTLAGGDSNPTIQQQSIKAAAMNYQTASAPPTPQQHVSDQHQQNVPFQTPAWTTMQQGLGFQSQTPAGSLSQQQQQDAHAQISVPHHLRIGSDFSVQQAWQSNQAPPQPPQMPIARAQQLPPRPASTPQLTQQHSLQQNAHPLISTGTDDIPATQRTSQVMQSNVAPTIHETQSSYGSATAKSLDSGAQSAPAHLPQHKEAAIISAPPHMVVVPETSELEDGNDAEIYDEELKKLEEEFEKRLQRAKKSYGTRMDNLQRSKFEAETQHQMTLEKHEKERIEFEKRVRLAEEEQNRRLNQIEKEFQEKKDKFRQRRCQNGEKPPLHGGHKRSSSHFEPSLQCPTPASDVRRNASMSHPNSHPGHHKRDHSTQSSISFSASDVSADDHLHVDSSPKAPLSGGLYVEDNNMKPPPNSHPVRQVESSASLRDKERSDSTSSQAYFLLDGML</sequence>
<dbReference type="PROSITE" id="PS00108">
    <property type="entry name" value="PROTEIN_KINASE_ST"/>
    <property type="match status" value="1"/>
</dbReference>
<dbReference type="PANTHER" id="PTHR13902">
    <property type="entry name" value="SERINE/THREONINE-PROTEIN KINASE WNK WITH NO LYSINE -RELATED"/>
    <property type="match status" value="1"/>
</dbReference>
<feature type="region of interest" description="Disordered" evidence="9">
    <location>
        <begin position="1"/>
        <end position="103"/>
    </location>
</feature>
<feature type="compositionally biased region" description="Polar residues" evidence="9">
    <location>
        <begin position="941"/>
        <end position="951"/>
    </location>
</feature>
<feature type="compositionally biased region" description="Basic and acidic residues" evidence="9">
    <location>
        <begin position="141"/>
        <end position="161"/>
    </location>
</feature>
<comment type="catalytic activity">
    <reaction evidence="8">
        <text>L-seryl-[protein] + ATP = O-phospho-L-seryl-[protein] + ADP + H(+)</text>
        <dbReference type="Rhea" id="RHEA:17989"/>
        <dbReference type="Rhea" id="RHEA-COMP:9863"/>
        <dbReference type="Rhea" id="RHEA-COMP:11604"/>
        <dbReference type="ChEBI" id="CHEBI:15378"/>
        <dbReference type="ChEBI" id="CHEBI:29999"/>
        <dbReference type="ChEBI" id="CHEBI:30616"/>
        <dbReference type="ChEBI" id="CHEBI:83421"/>
        <dbReference type="ChEBI" id="CHEBI:456216"/>
        <dbReference type="EC" id="2.7.11.1"/>
    </reaction>
</comment>
<feature type="compositionally biased region" description="Polar residues" evidence="9">
    <location>
        <begin position="832"/>
        <end position="846"/>
    </location>
</feature>
<keyword evidence="2" id="KW-0723">Serine/threonine-protein kinase</keyword>
<evidence type="ECO:0000256" key="4">
    <source>
        <dbReference type="ARBA" id="ARBA00022741"/>
    </source>
</evidence>
<evidence type="ECO:0000256" key="1">
    <source>
        <dbReference type="ARBA" id="ARBA00012513"/>
    </source>
</evidence>
<evidence type="ECO:0000256" key="9">
    <source>
        <dbReference type="SAM" id="MobiDB-lite"/>
    </source>
</evidence>
<feature type="region of interest" description="Disordered" evidence="9">
    <location>
        <begin position="941"/>
        <end position="961"/>
    </location>
</feature>
<accession>A0ABD3NUS4</accession>
<dbReference type="SUPFAM" id="SSF56112">
    <property type="entry name" value="Protein kinase-like (PK-like)"/>
    <property type="match status" value="1"/>
</dbReference>
<feature type="compositionally biased region" description="Basic and acidic residues" evidence="9">
    <location>
        <begin position="1179"/>
        <end position="1189"/>
    </location>
</feature>
<feature type="compositionally biased region" description="Polar residues" evidence="9">
    <location>
        <begin position="1052"/>
        <end position="1069"/>
    </location>
</feature>
<feature type="region of interest" description="Disordered" evidence="9">
    <location>
        <begin position="702"/>
        <end position="721"/>
    </location>
</feature>
<evidence type="ECO:0000256" key="2">
    <source>
        <dbReference type="ARBA" id="ARBA00022527"/>
    </source>
</evidence>
<dbReference type="InterPro" id="IPR011009">
    <property type="entry name" value="Kinase-like_dom_sf"/>
</dbReference>
<feature type="compositionally biased region" description="Low complexity" evidence="9">
    <location>
        <begin position="215"/>
        <end position="234"/>
    </location>
</feature>
<dbReference type="GO" id="GO:0005524">
    <property type="term" value="F:ATP binding"/>
    <property type="evidence" value="ECO:0007669"/>
    <property type="project" value="UniProtKB-KW"/>
</dbReference>
<name>A0ABD3NUS4_9STRA</name>
<feature type="region of interest" description="Disordered" evidence="9">
    <location>
        <begin position="1179"/>
        <end position="1327"/>
    </location>
</feature>
<dbReference type="Pfam" id="PF00069">
    <property type="entry name" value="Pkinase"/>
    <property type="match status" value="1"/>
</dbReference>
<proteinExistence type="predicted"/>
<dbReference type="Gene3D" id="3.30.200.20">
    <property type="entry name" value="Phosphorylase Kinase, domain 1"/>
    <property type="match status" value="1"/>
</dbReference>